<organism evidence="20">
    <name type="scientific">Coleoptera sp. 22 KM-2017</name>
    <dbReference type="NCBI Taxonomy" id="2219326"/>
    <lineage>
        <taxon>Eukaryota</taxon>
        <taxon>Metazoa</taxon>
        <taxon>Ecdysozoa</taxon>
        <taxon>Arthropoda</taxon>
        <taxon>Hexapoda</taxon>
        <taxon>Insecta</taxon>
        <taxon>Pterygota</taxon>
        <taxon>Neoptera</taxon>
        <taxon>Endopterygota</taxon>
        <taxon>Coleoptera</taxon>
    </lineage>
</organism>
<evidence type="ECO:0000256" key="18">
    <source>
        <dbReference type="RuleBase" id="RU003403"/>
    </source>
</evidence>
<dbReference type="InterPro" id="IPR001750">
    <property type="entry name" value="ND/Mrp_TM"/>
</dbReference>
<keyword evidence="6" id="KW-0813">Transport</keyword>
<feature type="transmembrane region" description="Helical" evidence="18">
    <location>
        <begin position="53"/>
        <end position="70"/>
    </location>
</feature>
<keyword evidence="14 18" id="KW-0830">Ubiquinone</keyword>
<keyword evidence="10 18" id="KW-1278">Translocase</keyword>
<feature type="transmembrane region" description="Helical" evidence="18">
    <location>
        <begin position="193"/>
        <end position="216"/>
    </location>
</feature>
<name>A0A346RIW4_9COLE</name>
<feature type="transmembrane region" description="Helical" evidence="18">
    <location>
        <begin position="104"/>
        <end position="124"/>
    </location>
</feature>
<evidence type="ECO:0000256" key="14">
    <source>
        <dbReference type="ARBA" id="ARBA00023075"/>
    </source>
</evidence>
<evidence type="ECO:0000256" key="10">
    <source>
        <dbReference type="ARBA" id="ARBA00022967"/>
    </source>
</evidence>
<dbReference type="PRINTS" id="PR01436">
    <property type="entry name" value="NADHDHGNASE2"/>
</dbReference>
<dbReference type="EMBL" id="MG193462">
    <property type="protein sequence ID" value="AXS66011.1"/>
    <property type="molecule type" value="Genomic_DNA"/>
</dbReference>
<evidence type="ECO:0000256" key="15">
    <source>
        <dbReference type="ARBA" id="ARBA00023128"/>
    </source>
</evidence>
<evidence type="ECO:0000313" key="20">
    <source>
        <dbReference type="EMBL" id="AXS66011.1"/>
    </source>
</evidence>
<feature type="domain" description="NADH:quinone oxidoreductase/Mrp antiporter transmembrane" evidence="19">
    <location>
        <begin position="17"/>
        <end position="276"/>
    </location>
</feature>
<proteinExistence type="inferred from homology"/>
<dbReference type="GO" id="GO:0008137">
    <property type="term" value="F:NADH dehydrogenase (ubiquinone) activity"/>
    <property type="evidence" value="ECO:0007669"/>
    <property type="project" value="UniProtKB-EC"/>
</dbReference>
<dbReference type="GO" id="GO:0006120">
    <property type="term" value="P:mitochondrial electron transport, NADH to ubiquinone"/>
    <property type="evidence" value="ECO:0007669"/>
    <property type="project" value="InterPro"/>
</dbReference>
<protein>
    <recommendedName>
        <fullName evidence="5 18">NADH-ubiquinone oxidoreductase chain 2</fullName>
        <ecNumber evidence="4 18">7.1.1.2</ecNumber>
    </recommendedName>
</protein>
<dbReference type="AlphaFoldDB" id="A0A346RIW4"/>
<feature type="transmembrane region" description="Helical" evidence="18">
    <location>
        <begin position="24"/>
        <end position="41"/>
    </location>
</feature>
<evidence type="ECO:0000256" key="2">
    <source>
        <dbReference type="ARBA" id="ARBA00004448"/>
    </source>
</evidence>
<feature type="transmembrane region" description="Helical" evidence="18">
    <location>
        <begin position="307"/>
        <end position="329"/>
    </location>
</feature>
<comment type="similarity">
    <text evidence="3 18">Belongs to the complex I subunit 2 family.</text>
</comment>
<accession>A0A346RIW4</accession>
<comment type="catalytic activity">
    <reaction evidence="17 18">
        <text>a ubiquinone + NADH + 5 H(+)(in) = a ubiquinol + NAD(+) + 4 H(+)(out)</text>
        <dbReference type="Rhea" id="RHEA:29091"/>
        <dbReference type="Rhea" id="RHEA-COMP:9565"/>
        <dbReference type="Rhea" id="RHEA-COMP:9566"/>
        <dbReference type="ChEBI" id="CHEBI:15378"/>
        <dbReference type="ChEBI" id="CHEBI:16389"/>
        <dbReference type="ChEBI" id="CHEBI:17976"/>
        <dbReference type="ChEBI" id="CHEBI:57540"/>
        <dbReference type="ChEBI" id="CHEBI:57945"/>
        <dbReference type="EC" id="7.1.1.2"/>
    </reaction>
</comment>
<feature type="transmembrane region" description="Helical" evidence="18">
    <location>
        <begin position="144"/>
        <end position="162"/>
    </location>
</feature>
<geneLocation type="mitochondrion" evidence="20"/>
<comment type="function">
    <text evidence="1">Core subunit of the mitochondrial membrane respiratory chain NADH dehydrogenase (Complex I) that is believed to belong to the minimal assembly required for catalysis. Complex I functions in the transfer of electrons from NADH to the respiratory chain. The immediate electron acceptor for the enzyme is believed to be ubiquinone.</text>
</comment>
<dbReference type="GO" id="GO:0005743">
    <property type="term" value="C:mitochondrial inner membrane"/>
    <property type="evidence" value="ECO:0007669"/>
    <property type="project" value="UniProtKB-SubCell"/>
</dbReference>
<evidence type="ECO:0000256" key="3">
    <source>
        <dbReference type="ARBA" id="ARBA00007012"/>
    </source>
</evidence>
<keyword evidence="11 18" id="KW-0249">Electron transport</keyword>
<keyword evidence="16 18" id="KW-0472">Membrane</keyword>
<evidence type="ECO:0000256" key="4">
    <source>
        <dbReference type="ARBA" id="ARBA00012944"/>
    </source>
</evidence>
<evidence type="ECO:0000256" key="7">
    <source>
        <dbReference type="ARBA" id="ARBA00022660"/>
    </source>
</evidence>
<dbReference type="InterPro" id="IPR003917">
    <property type="entry name" value="NADH_UbQ_OxRdtase_chain2"/>
</dbReference>
<feature type="transmembrane region" description="Helical" evidence="18">
    <location>
        <begin position="228"/>
        <end position="247"/>
    </location>
</feature>
<evidence type="ECO:0000256" key="12">
    <source>
        <dbReference type="ARBA" id="ARBA00022989"/>
    </source>
</evidence>
<keyword evidence="15 18" id="KW-0496">Mitochondrion</keyword>
<dbReference type="InterPro" id="IPR050175">
    <property type="entry name" value="Complex_I_Subunit_2"/>
</dbReference>
<evidence type="ECO:0000256" key="5">
    <source>
        <dbReference type="ARBA" id="ARBA00021008"/>
    </source>
</evidence>
<evidence type="ECO:0000256" key="16">
    <source>
        <dbReference type="ARBA" id="ARBA00023136"/>
    </source>
</evidence>
<dbReference type="PANTHER" id="PTHR46552:SF1">
    <property type="entry name" value="NADH-UBIQUINONE OXIDOREDUCTASE CHAIN 2"/>
    <property type="match status" value="1"/>
</dbReference>
<keyword evidence="9 18" id="KW-0999">Mitochondrion inner membrane</keyword>
<sequence length="330" mass="38727">MLLLIMIMISSVFTISSNNWLSSWFGLEINMISFIPLMYSNKNSITNESLIKYFIIQAIGSSTFLFANLINSFCLYTFQINFFSSGNTLLMLTPLMLKLGMTPFQFWFISVIEGLNWFNCYILFTWQKIAPLFLILYLYSSTNLILLLSLPSLILSPIAIFNQTSLRKILAYSSVNHLSWMMISLIMSKNMLLFYFFAYSLTLIPLIVIFYFNNITTLNNMIHIKSNFLYFSLIVSTLSLGGLPPFLGFLPKWMIFEFLINSNSFVMMLLLILSSLMILYIYMHIIFNFTLLHFSFLKWIYFTQTSFFYLPLIIFMNTMNWFSILLFNLF</sequence>
<evidence type="ECO:0000256" key="17">
    <source>
        <dbReference type="ARBA" id="ARBA00049551"/>
    </source>
</evidence>
<keyword evidence="8 18" id="KW-0812">Transmembrane</keyword>
<keyword evidence="13 18" id="KW-0520">NAD</keyword>
<evidence type="ECO:0000256" key="13">
    <source>
        <dbReference type="ARBA" id="ARBA00023027"/>
    </source>
</evidence>
<keyword evidence="12 18" id="KW-1133">Transmembrane helix</keyword>
<dbReference type="EC" id="7.1.1.2" evidence="4 18"/>
<keyword evidence="7 18" id="KW-0679">Respiratory chain</keyword>
<evidence type="ECO:0000256" key="1">
    <source>
        <dbReference type="ARBA" id="ARBA00003257"/>
    </source>
</evidence>
<dbReference type="Pfam" id="PF00361">
    <property type="entry name" value="Proton_antipo_M"/>
    <property type="match status" value="1"/>
</dbReference>
<comment type="subcellular location">
    <subcellularLocation>
        <location evidence="2 18">Mitochondrion inner membrane</location>
        <topology evidence="2 18">Multi-pass membrane protein</topology>
    </subcellularLocation>
</comment>
<evidence type="ECO:0000256" key="8">
    <source>
        <dbReference type="ARBA" id="ARBA00022692"/>
    </source>
</evidence>
<dbReference type="PANTHER" id="PTHR46552">
    <property type="entry name" value="NADH-UBIQUINONE OXIDOREDUCTASE CHAIN 2"/>
    <property type="match status" value="1"/>
</dbReference>
<evidence type="ECO:0000256" key="9">
    <source>
        <dbReference type="ARBA" id="ARBA00022792"/>
    </source>
</evidence>
<evidence type="ECO:0000259" key="19">
    <source>
        <dbReference type="Pfam" id="PF00361"/>
    </source>
</evidence>
<reference evidence="20" key="1">
    <citation type="journal article" date="2018" name="J. ISSAAS">
        <title>The contribution of mitochondrial metagenomics to large-scale data mining and phylogenetic analysis of Coleoptera.</title>
        <authorList>
            <person name="Miller K."/>
            <person name="Linard B."/>
            <person name="Motyka M."/>
            <person name="Bocek M."/>
            <person name="Vogler A.P."/>
        </authorList>
    </citation>
    <scope>NUCLEOTIDE SEQUENCE</scope>
</reference>
<evidence type="ECO:0000256" key="6">
    <source>
        <dbReference type="ARBA" id="ARBA00022448"/>
    </source>
</evidence>
<comment type="function">
    <text evidence="18">Core subunit of the mitochondrial membrane respiratory chain NADH dehydrogenase (Complex I) which catalyzes electron transfer from NADH through the respiratory chain, using ubiquinone as an electron acceptor. Essential for the catalytic activity and assembly of complex I.</text>
</comment>
<gene>
    <name evidence="20" type="primary">nad2</name>
</gene>
<evidence type="ECO:0000256" key="11">
    <source>
        <dbReference type="ARBA" id="ARBA00022982"/>
    </source>
</evidence>